<feature type="transmembrane region" description="Helical" evidence="11">
    <location>
        <begin position="101"/>
        <end position="121"/>
    </location>
</feature>
<keyword evidence="6 11" id="KW-1133">Transmembrane helix</keyword>
<dbReference type="InterPro" id="IPR004670">
    <property type="entry name" value="NhaA"/>
</dbReference>
<dbReference type="GO" id="GO:0005886">
    <property type="term" value="C:plasma membrane"/>
    <property type="evidence" value="ECO:0007669"/>
    <property type="project" value="UniProtKB-SubCell"/>
</dbReference>
<sequence>MTRQAFDDAVQYLRTETIGGLVMLGAAVLALIIANTPWRSAYHSILGTEIGPAALHLDLTVSEWISDGLLAIFFFVVGLELKRELVIGQLRSVKRAMLPVFAAFGGMLVPALIAFSISHGAPGAEKAWAVPLATDIAFAVAVLAIIASNLPSGVRVFLLSVAVVDDLGAIIVIATVFTTGVSFLSLGIAAVLLVGYAALQKLRFQGALTAILYIPLGLAVWYFVHNSGIHATIAAVALGLLTRVKGDPGEEDPPAVRIEHLVQPFSSGFVVPIFALGAAGVTLSGGDLARLFTDPVAIAIMVGLVFGKPIGVFLGSFVSVKARLAALPRNLDWSDIASVGLIAGIGFTVSLLIAELAFDDEAHIAVAKTAVLLASAIASVIGAVVLRFRSRRYAHMADETGSD</sequence>
<name>A0A2T1A450_9ACTN</name>
<dbReference type="NCBIfam" id="TIGR00773">
    <property type="entry name" value="NhaA"/>
    <property type="match status" value="1"/>
</dbReference>
<keyword evidence="8 11" id="KW-0406">Ion transport</keyword>
<dbReference type="EMBL" id="PVUE01000003">
    <property type="protein sequence ID" value="PRZ43098.1"/>
    <property type="molecule type" value="Genomic_DNA"/>
</dbReference>
<evidence type="ECO:0000256" key="1">
    <source>
        <dbReference type="ARBA" id="ARBA00004429"/>
    </source>
</evidence>
<evidence type="ECO:0000256" key="8">
    <source>
        <dbReference type="ARBA" id="ARBA00023065"/>
    </source>
</evidence>
<dbReference type="HAMAP" id="MF_01844">
    <property type="entry name" value="NhaA"/>
    <property type="match status" value="1"/>
</dbReference>
<dbReference type="OrthoDB" id="117402at2"/>
<evidence type="ECO:0000256" key="9">
    <source>
        <dbReference type="ARBA" id="ARBA00023136"/>
    </source>
</evidence>
<keyword evidence="7 11" id="KW-0915">Sodium</keyword>
<gene>
    <name evidence="11" type="primary">nhaA</name>
    <name evidence="12" type="ORF">CLV47_103155</name>
</gene>
<keyword evidence="10 11" id="KW-0739">Sodium transport</keyword>
<comment type="subcellular location">
    <subcellularLocation>
        <location evidence="1">Cell inner membrane</location>
        <topology evidence="1">Multi-pass membrane protein</topology>
    </subcellularLocation>
    <subcellularLocation>
        <location evidence="11">Cell membrane</location>
        <topology evidence="11">Multi-pass membrane protein</topology>
    </subcellularLocation>
</comment>
<evidence type="ECO:0000313" key="12">
    <source>
        <dbReference type="EMBL" id="PRZ43098.1"/>
    </source>
</evidence>
<dbReference type="GO" id="GO:0006885">
    <property type="term" value="P:regulation of pH"/>
    <property type="evidence" value="ECO:0007669"/>
    <property type="project" value="UniProtKB-UniRule"/>
</dbReference>
<dbReference type="GO" id="GO:0015385">
    <property type="term" value="F:sodium:proton antiporter activity"/>
    <property type="evidence" value="ECO:0007669"/>
    <property type="project" value="UniProtKB-UniRule"/>
</dbReference>
<feature type="transmembrane region" description="Helical" evidence="11">
    <location>
        <begin position="296"/>
        <end position="318"/>
    </location>
</feature>
<protein>
    <recommendedName>
        <fullName evidence="11">Na(+)/H(+) antiporter NhaA</fullName>
    </recommendedName>
    <alternativeName>
        <fullName evidence="11">Sodium/proton antiporter NhaA</fullName>
    </alternativeName>
</protein>
<comment type="function">
    <text evidence="11">Na(+)/H(+) antiporter that extrudes sodium in exchange for external protons.</text>
</comment>
<evidence type="ECO:0000256" key="10">
    <source>
        <dbReference type="ARBA" id="ARBA00023201"/>
    </source>
</evidence>
<feature type="transmembrane region" description="Helical" evidence="11">
    <location>
        <begin position="364"/>
        <end position="386"/>
    </location>
</feature>
<dbReference type="InterPro" id="IPR023171">
    <property type="entry name" value="Na/H_antiporter_dom_sf"/>
</dbReference>
<organism evidence="12 13">
    <name type="scientific">Antricoccus suffuscus</name>
    <dbReference type="NCBI Taxonomy" id="1629062"/>
    <lineage>
        <taxon>Bacteria</taxon>
        <taxon>Bacillati</taxon>
        <taxon>Actinomycetota</taxon>
        <taxon>Actinomycetes</taxon>
        <taxon>Geodermatophilales</taxon>
        <taxon>Antricoccaceae</taxon>
        <taxon>Antricoccus</taxon>
    </lineage>
</organism>
<feature type="transmembrane region" description="Helical" evidence="11">
    <location>
        <begin position="12"/>
        <end position="34"/>
    </location>
</feature>
<evidence type="ECO:0000256" key="7">
    <source>
        <dbReference type="ARBA" id="ARBA00023053"/>
    </source>
</evidence>
<proteinExistence type="inferred from homology"/>
<evidence type="ECO:0000256" key="2">
    <source>
        <dbReference type="ARBA" id="ARBA00022448"/>
    </source>
</evidence>
<accession>A0A2T1A450</accession>
<comment type="caution">
    <text evidence="12">The sequence shown here is derived from an EMBL/GenBank/DDBJ whole genome shotgun (WGS) entry which is preliminary data.</text>
</comment>
<reference evidence="12 13" key="1">
    <citation type="submission" date="2018-03" db="EMBL/GenBank/DDBJ databases">
        <title>Genomic Encyclopedia of Archaeal and Bacterial Type Strains, Phase II (KMG-II): from individual species to whole genera.</title>
        <authorList>
            <person name="Goeker M."/>
        </authorList>
    </citation>
    <scope>NUCLEOTIDE SEQUENCE [LARGE SCALE GENOMIC DNA]</scope>
    <source>
        <strain evidence="12 13">DSM 100065</strain>
    </source>
</reference>
<feature type="transmembrane region" description="Helical" evidence="11">
    <location>
        <begin position="206"/>
        <end position="223"/>
    </location>
</feature>
<keyword evidence="2 11" id="KW-0813">Transport</keyword>
<evidence type="ECO:0000256" key="3">
    <source>
        <dbReference type="ARBA" id="ARBA00022449"/>
    </source>
</evidence>
<feature type="transmembrane region" description="Helical" evidence="11">
    <location>
        <begin position="265"/>
        <end position="284"/>
    </location>
</feature>
<dbReference type="PANTHER" id="PTHR30341">
    <property type="entry name" value="SODIUM ION/PROTON ANTIPORTER NHAA-RELATED"/>
    <property type="match status" value="1"/>
</dbReference>
<evidence type="ECO:0000256" key="6">
    <source>
        <dbReference type="ARBA" id="ARBA00022989"/>
    </source>
</evidence>
<evidence type="ECO:0000256" key="5">
    <source>
        <dbReference type="ARBA" id="ARBA00022692"/>
    </source>
</evidence>
<feature type="transmembrane region" description="Helical" evidence="11">
    <location>
        <begin position="64"/>
        <end position="81"/>
    </location>
</feature>
<keyword evidence="9 11" id="KW-0472">Membrane</keyword>
<dbReference type="Gene3D" id="1.20.1530.10">
    <property type="entry name" value="Na+/H+ antiporter like domain"/>
    <property type="match status" value="1"/>
</dbReference>
<keyword evidence="5 11" id="KW-0812">Transmembrane</keyword>
<dbReference type="RefSeq" id="WP_106348070.1">
    <property type="nucleotide sequence ID" value="NZ_PVUE01000003.1"/>
</dbReference>
<dbReference type="PANTHER" id="PTHR30341:SF0">
    <property type="entry name" value="NA(+)_H(+) ANTIPORTER NHAA"/>
    <property type="match status" value="1"/>
</dbReference>
<feature type="transmembrane region" description="Helical" evidence="11">
    <location>
        <begin position="339"/>
        <end position="358"/>
    </location>
</feature>
<comment type="catalytic activity">
    <reaction evidence="11">
        <text>Na(+)(in) + 2 H(+)(out) = Na(+)(out) + 2 H(+)(in)</text>
        <dbReference type="Rhea" id="RHEA:29251"/>
        <dbReference type="ChEBI" id="CHEBI:15378"/>
        <dbReference type="ChEBI" id="CHEBI:29101"/>
    </reaction>
</comment>
<comment type="similarity">
    <text evidence="11">Belongs to the NhaA Na(+)/H(+) (TC 2.A.33) antiporter family.</text>
</comment>
<keyword evidence="3 11" id="KW-0050">Antiport</keyword>
<dbReference type="Proteomes" id="UP000237752">
    <property type="component" value="Unassembled WGS sequence"/>
</dbReference>
<evidence type="ECO:0000256" key="4">
    <source>
        <dbReference type="ARBA" id="ARBA00022475"/>
    </source>
</evidence>
<dbReference type="AlphaFoldDB" id="A0A2T1A450"/>
<feature type="transmembrane region" description="Helical" evidence="11">
    <location>
        <begin position="127"/>
        <end position="147"/>
    </location>
</feature>
<dbReference type="Pfam" id="PF06965">
    <property type="entry name" value="Na_H_antiport_1"/>
    <property type="match status" value="1"/>
</dbReference>
<evidence type="ECO:0000313" key="13">
    <source>
        <dbReference type="Proteomes" id="UP000237752"/>
    </source>
</evidence>
<keyword evidence="4 11" id="KW-1003">Cell membrane</keyword>
<keyword evidence="13" id="KW-1185">Reference proteome</keyword>
<evidence type="ECO:0000256" key="11">
    <source>
        <dbReference type="HAMAP-Rule" id="MF_01844"/>
    </source>
</evidence>